<accession>A0A3G5A252</accession>
<dbReference type="SMART" id="SM00367">
    <property type="entry name" value="LRR_CC"/>
    <property type="match status" value="6"/>
</dbReference>
<gene>
    <name evidence="1" type="ORF">Harvfovirus26_16</name>
</gene>
<dbReference type="SUPFAM" id="SSF52058">
    <property type="entry name" value="L domain-like"/>
    <property type="match status" value="1"/>
</dbReference>
<sequence>MDRILLHGLIDILCDYLVIADVEKIRVIHPCISNYLRMGFKRDIYVQDYKYAAHIAATYPRVRFMLKDKSVFPKTIEKFSDKIIEMHFNNNTVDADILNMANFSTLETLSVYDCHTIENYQFEKLSLLTSLRISSGVSRTDFKHCENLRSLTVYTNGSFTNEGLAELTKLTHLTLGCYNLITDVGISNLISLEVLDISYNNLITNAGISELVNLRELNLDGTENVTVDSLKKMSRLEKLVSSGLIEVKDCTLASLTSLDIRRYCNYNFDFLAVFNLVELRISTRNCLNVKCWDSLTNLTGLYFYSYMVSVVSHKKAKSYDIPPGAINHCKKLEILHMDNCVIPDEDIQQLFSLRSLRLCYNSKVTDATLRGLTNLTHLMLEENDIVTDKGLCALVKLSKLEMTGSSSKITDAGLLGFTNLTSLSLEGNRHLDDKAIGHLTDLIELDLYRTKCVTYEGVSLLTNLISLRLSECSVFHKKDIVRLQRKGVIVTLEYDKELKLLSVN</sequence>
<evidence type="ECO:0000313" key="1">
    <source>
        <dbReference type="EMBL" id="AYV81308.1"/>
    </source>
</evidence>
<dbReference type="GO" id="GO:0019005">
    <property type="term" value="C:SCF ubiquitin ligase complex"/>
    <property type="evidence" value="ECO:0007669"/>
    <property type="project" value="TreeGrafter"/>
</dbReference>
<dbReference type="GO" id="GO:0031146">
    <property type="term" value="P:SCF-dependent proteasomal ubiquitin-dependent protein catabolic process"/>
    <property type="evidence" value="ECO:0007669"/>
    <property type="project" value="TreeGrafter"/>
</dbReference>
<evidence type="ECO:0008006" key="2">
    <source>
        <dbReference type="Google" id="ProtNLM"/>
    </source>
</evidence>
<dbReference type="Gene3D" id="3.80.10.10">
    <property type="entry name" value="Ribonuclease Inhibitor"/>
    <property type="match status" value="3"/>
</dbReference>
<organism evidence="1">
    <name type="scientific">Harvfovirus sp</name>
    <dbReference type="NCBI Taxonomy" id="2487768"/>
    <lineage>
        <taxon>Viruses</taxon>
        <taxon>Varidnaviria</taxon>
        <taxon>Bamfordvirae</taxon>
        <taxon>Nucleocytoviricota</taxon>
        <taxon>Megaviricetes</taxon>
        <taxon>Imitervirales</taxon>
        <taxon>Mimiviridae</taxon>
        <taxon>Klosneuvirinae</taxon>
    </lineage>
</organism>
<name>A0A3G5A252_9VIRU</name>
<reference evidence="1" key="1">
    <citation type="submission" date="2018-10" db="EMBL/GenBank/DDBJ databases">
        <title>Hidden diversity of soil giant viruses.</title>
        <authorList>
            <person name="Schulz F."/>
            <person name="Alteio L."/>
            <person name="Goudeau D."/>
            <person name="Ryan E.M."/>
            <person name="Malmstrom R.R."/>
            <person name="Blanchard J."/>
            <person name="Woyke T."/>
        </authorList>
    </citation>
    <scope>NUCLEOTIDE SEQUENCE</scope>
    <source>
        <strain evidence="1">HAV1</strain>
    </source>
</reference>
<dbReference type="EMBL" id="MK072268">
    <property type="protein sequence ID" value="AYV81308.1"/>
    <property type="molecule type" value="Genomic_DNA"/>
</dbReference>
<proteinExistence type="predicted"/>
<protein>
    <recommendedName>
        <fullName evidence="2">Leucine-rich repeat protein</fullName>
    </recommendedName>
</protein>
<dbReference type="InterPro" id="IPR006553">
    <property type="entry name" value="Leu-rich_rpt_Cys-con_subtyp"/>
</dbReference>
<dbReference type="InterPro" id="IPR032675">
    <property type="entry name" value="LRR_dom_sf"/>
</dbReference>
<dbReference type="PANTHER" id="PTHR13318">
    <property type="entry name" value="PARTNER OF PAIRED, ISOFORM B-RELATED"/>
    <property type="match status" value="1"/>
</dbReference>